<feature type="transmembrane region" description="Helical" evidence="6">
    <location>
        <begin position="332"/>
        <end position="353"/>
    </location>
</feature>
<keyword evidence="5 6" id="KW-0472">Membrane</keyword>
<feature type="transmembrane region" description="Helical" evidence="6">
    <location>
        <begin position="75"/>
        <end position="92"/>
    </location>
</feature>
<evidence type="ECO:0000313" key="9">
    <source>
        <dbReference type="Proteomes" id="UP000423413"/>
    </source>
</evidence>
<sequence>MLVKLKQWLPIMSFSMAAFLLVTSELIPIGVLNQISIDLLIDPSYAGLMITVPSVIAALSALFFPFLTKQFDRKYIFLSLTVMMMVSNLIVYCCQQYYMILMGRLIIGIAIGGFATLSITSCRTYAPNENRIAIAISMVMAGMTLATVIGLPIGIWISHMFGWRRIFLILSSLSLVLFFTQLKWLRPKKLNEAADIKKVLFLIKSSVTRKYVFISLCIFLSHFFCYSYISVLFEQVFNLDVQDTVAVLCLFGVASALGNIISSRSNAGNVNNYLLFSFVLFCVSLAFVLGHNLGFLYIACVFWGLAFGVFSSAINIFIVFHSSNNTESAMPLFIALIQVTITLGSYLGSVALQYLGINSVVWCSLASFSMCTLFFIFTGLRWIRVQQNLESLYQRLFS</sequence>
<feature type="transmembrane region" description="Helical" evidence="6">
    <location>
        <begin position="273"/>
        <end position="289"/>
    </location>
</feature>
<evidence type="ECO:0000256" key="4">
    <source>
        <dbReference type="ARBA" id="ARBA00022989"/>
    </source>
</evidence>
<dbReference type="AlphaFoldDB" id="A0AAE6UM20"/>
<dbReference type="InterPro" id="IPR020846">
    <property type="entry name" value="MFS_dom"/>
</dbReference>
<keyword evidence="2" id="KW-1003">Cell membrane</keyword>
<feature type="domain" description="Major facilitator superfamily (MFS) profile" evidence="7">
    <location>
        <begin position="10"/>
        <end position="384"/>
    </location>
</feature>
<dbReference type="GO" id="GO:0005886">
    <property type="term" value="C:plasma membrane"/>
    <property type="evidence" value="ECO:0007669"/>
    <property type="project" value="UniProtKB-SubCell"/>
</dbReference>
<dbReference type="Proteomes" id="UP000423413">
    <property type="component" value="Chromosome"/>
</dbReference>
<organism evidence="8 9">
    <name type="scientific">Pseudomonas coronafaciens pv. coronafaciens</name>
    <dbReference type="NCBI Taxonomy" id="235275"/>
    <lineage>
        <taxon>Bacteria</taxon>
        <taxon>Pseudomonadati</taxon>
        <taxon>Pseudomonadota</taxon>
        <taxon>Gammaproteobacteria</taxon>
        <taxon>Pseudomonadales</taxon>
        <taxon>Pseudomonadaceae</taxon>
        <taxon>Pseudomonas</taxon>
        <taxon>Pseudomonas coronafaciens</taxon>
    </lineage>
</organism>
<feature type="transmembrane region" description="Helical" evidence="6">
    <location>
        <begin position="359"/>
        <end position="383"/>
    </location>
</feature>
<feature type="transmembrane region" description="Helical" evidence="6">
    <location>
        <begin position="98"/>
        <end position="120"/>
    </location>
</feature>
<feature type="transmembrane region" description="Helical" evidence="6">
    <location>
        <begin position="163"/>
        <end position="180"/>
    </location>
</feature>
<dbReference type="CDD" id="cd17324">
    <property type="entry name" value="MFS_NepI_like"/>
    <property type="match status" value="1"/>
</dbReference>
<accession>A0AAE6UM20</accession>
<reference evidence="8 9" key="1">
    <citation type="submission" date="2019-11" db="EMBL/GenBank/DDBJ databases">
        <title>Complete genome sequence of Pseudomonas syringae pv. coronafaciens isolate B19001 originated in imported oat cereal.</title>
        <authorList>
            <person name="Kim S.M."/>
            <person name="Lee B.C."/>
            <person name="Seo S.J."/>
            <person name="Lee J.E."/>
            <person name="Choi N.J."/>
            <person name="Park J.H."/>
        </authorList>
    </citation>
    <scope>NUCLEOTIDE SEQUENCE [LARGE SCALE GENOMIC DNA]</scope>
    <source>
        <strain evidence="8 9">B19001</strain>
    </source>
</reference>
<evidence type="ECO:0000256" key="5">
    <source>
        <dbReference type="ARBA" id="ARBA00023136"/>
    </source>
</evidence>
<feature type="transmembrane region" description="Helical" evidence="6">
    <location>
        <begin position="12"/>
        <end position="32"/>
    </location>
</feature>
<feature type="transmembrane region" description="Helical" evidence="6">
    <location>
        <begin position="132"/>
        <end position="157"/>
    </location>
</feature>
<feature type="transmembrane region" description="Helical" evidence="6">
    <location>
        <begin position="295"/>
        <end position="320"/>
    </location>
</feature>
<dbReference type="InterPro" id="IPR036259">
    <property type="entry name" value="MFS_trans_sf"/>
</dbReference>
<feature type="transmembrane region" description="Helical" evidence="6">
    <location>
        <begin position="44"/>
        <end position="68"/>
    </location>
</feature>
<evidence type="ECO:0000313" key="8">
    <source>
        <dbReference type="EMBL" id="QGT80936.1"/>
    </source>
</evidence>
<dbReference type="InterPro" id="IPR011701">
    <property type="entry name" value="MFS"/>
</dbReference>
<dbReference type="PANTHER" id="PTHR43124:SF5">
    <property type="entry name" value="PURINE RIBONUCLEOSIDE EFFLUX PUMP NEPI"/>
    <property type="match status" value="1"/>
</dbReference>
<feature type="transmembrane region" description="Helical" evidence="6">
    <location>
        <begin position="211"/>
        <end position="233"/>
    </location>
</feature>
<evidence type="ECO:0000256" key="2">
    <source>
        <dbReference type="ARBA" id="ARBA00022475"/>
    </source>
</evidence>
<dbReference type="PROSITE" id="PS50850">
    <property type="entry name" value="MFS"/>
    <property type="match status" value="1"/>
</dbReference>
<evidence type="ECO:0000256" key="6">
    <source>
        <dbReference type="SAM" id="Phobius"/>
    </source>
</evidence>
<feature type="transmembrane region" description="Helical" evidence="6">
    <location>
        <begin position="245"/>
        <end position="261"/>
    </location>
</feature>
<name>A0AAE6UM20_9PSED</name>
<proteinExistence type="predicted"/>
<dbReference type="SUPFAM" id="SSF103473">
    <property type="entry name" value="MFS general substrate transporter"/>
    <property type="match status" value="1"/>
</dbReference>
<keyword evidence="4 6" id="KW-1133">Transmembrane helix</keyword>
<dbReference type="EMBL" id="CP046441">
    <property type="protein sequence ID" value="QGT80936.1"/>
    <property type="molecule type" value="Genomic_DNA"/>
</dbReference>
<protein>
    <submittedName>
        <fullName evidence="8">MFS transporter</fullName>
    </submittedName>
</protein>
<evidence type="ECO:0000256" key="1">
    <source>
        <dbReference type="ARBA" id="ARBA00004651"/>
    </source>
</evidence>
<dbReference type="PANTHER" id="PTHR43124">
    <property type="entry name" value="PURINE EFFLUX PUMP PBUE"/>
    <property type="match status" value="1"/>
</dbReference>
<dbReference type="Gene3D" id="1.20.1250.20">
    <property type="entry name" value="MFS general substrate transporter like domains"/>
    <property type="match status" value="1"/>
</dbReference>
<gene>
    <name evidence="8" type="ORF">GMO17_06960</name>
</gene>
<keyword evidence="3 6" id="KW-0812">Transmembrane</keyword>
<dbReference type="GO" id="GO:0022857">
    <property type="term" value="F:transmembrane transporter activity"/>
    <property type="evidence" value="ECO:0007669"/>
    <property type="project" value="InterPro"/>
</dbReference>
<evidence type="ECO:0000259" key="7">
    <source>
        <dbReference type="PROSITE" id="PS50850"/>
    </source>
</evidence>
<evidence type="ECO:0000256" key="3">
    <source>
        <dbReference type="ARBA" id="ARBA00022692"/>
    </source>
</evidence>
<comment type="subcellular location">
    <subcellularLocation>
        <location evidence="1">Cell membrane</location>
        <topology evidence="1">Multi-pass membrane protein</topology>
    </subcellularLocation>
</comment>
<dbReference type="InterPro" id="IPR050189">
    <property type="entry name" value="MFS_Efflux_Transporters"/>
</dbReference>
<dbReference type="Pfam" id="PF07690">
    <property type="entry name" value="MFS_1"/>
    <property type="match status" value="1"/>
</dbReference>